<reference evidence="1" key="1">
    <citation type="submission" date="2021-02" db="EMBL/GenBank/DDBJ databases">
        <authorList>
            <person name="Palmer J.M."/>
        </authorList>
    </citation>
    <scope>NUCLEOTIDE SEQUENCE</scope>
    <source>
        <strain evidence="1">SCRP734</strain>
    </source>
</reference>
<gene>
    <name evidence="1" type="ORF">PHYPSEUDO_013350</name>
</gene>
<proteinExistence type="predicted"/>
<name>A0A8T1W240_9STRA</name>
<dbReference type="EMBL" id="JAGDFM010000069">
    <property type="protein sequence ID" value="KAG7387952.1"/>
    <property type="molecule type" value="Genomic_DNA"/>
</dbReference>
<sequence>MESDIPMASLAIVRNRDYVYVESTGILHLQNGERIGYHLLYSVNFPETPQLPNRVRGNMSYCAIFHQEGPDQTDCHGTGVMDPGGDMIRTMALNRTMQATMAGLKYSYCGQMKKLAWLLEYKHAERNSRILKPVCVMCSKPTKSSKLRVGKSDSMCKLCFGPLCGSCKVHKKLSFI</sequence>
<evidence type="ECO:0000313" key="2">
    <source>
        <dbReference type="Proteomes" id="UP000694044"/>
    </source>
</evidence>
<evidence type="ECO:0008006" key="3">
    <source>
        <dbReference type="Google" id="ProtNLM"/>
    </source>
</evidence>
<comment type="caution">
    <text evidence="1">The sequence shown here is derived from an EMBL/GenBank/DDBJ whole genome shotgun (WGS) entry which is preliminary data.</text>
</comment>
<dbReference type="OrthoDB" id="118096at2759"/>
<accession>A0A8T1W240</accession>
<dbReference type="PANTHER" id="PTHR13510:SF44">
    <property type="entry name" value="RABENOSYN-5"/>
    <property type="match status" value="1"/>
</dbReference>
<dbReference type="AlphaFoldDB" id="A0A8T1W240"/>
<organism evidence="1 2">
    <name type="scientific">Phytophthora pseudosyringae</name>
    <dbReference type="NCBI Taxonomy" id="221518"/>
    <lineage>
        <taxon>Eukaryota</taxon>
        <taxon>Sar</taxon>
        <taxon>Stramenopiles</taxon>
        <taxon>Oomycota</taxon>
        <taxon>Peronosporomycetes</taxon>
        <taxon>Peronosporales</taxon>
        <taxon>Peronosporaceae</taxon>
        <taxon>Phytophthora</taxon>
    </lineage>
</organism>
<dbReference type="PANTHER" id="PTHR13510">
    <property type="entry name" value="FYVE-FINGER-CONTAINING RAB5 EFFECTOR PROTEIN RABENOSYN-5-RELATED"/>
    <property type="match status" value="1"/>
</dbReference>
<protein>
    <recommendedName>
        <fullName evidence="3">START domain-containing protein</fullName>
    </recommendedName>
</protein>
<dbReference type="Proteomes" id="UP000694044">
    <property type="component" value="Unassembled WGS sequence"/>
</dbReference>
<keyword evidence="2" id="KW-1185">Reference proteome</keyword>
<dbReference type="InterPro" id="IPR052727">
    <property type="entry name" value="Rab4/Rab5_effector"/>
</dbReference>
<evidence type="ECO:0000313" key="1">
    <source>
        <dbReference type="EMBL" id="KAG7387952.1"/>
    </source>
</evidence>